<feature type="region of interest" description="Disordered" evidence="1">
    <location>
        <begin position="144"/>
        <end position="179"/>
    </location>
</feature>
<keyword evidence="3" id="KW-1185">Reference proteome</keyword>
<feature type="compositionally biased region" description="Polar residues" evidence="1">
    <location>
        <begin position="162"/>
        <end position="173"/>
    </location>
</feature>
<name>F4W580_ACREC</name>
<proteinExistence type="predicted"/>
<dbReference type="InParanoid" id="F4W580"/>
<protein>
    <submittedName>
        <fullName evidence="2">Uncharacterized protein</fullName>
    </submittedName>
</protein>
<dbReference type="Proteomes" id="UP000007755">
    <property type="component" value="Unassembled WGS sequence"/>
</dbReference>
<reference evidence="2" key="1">
    <citation type="submission" date="2011-02" db="EMBL/GenBank/DDBJ databases">
        <title>The genome of the leaf-cutting ant Acromyrmex echinatior suggests key adaptations to social evolution and fungus farming.</title>
        <authorList>
            <person name="Nygaard S."/>
            <person name="Zhang G."/>
        </authorList>
    </citation>
    <scope>NUCLEOTIDE SEQUENCE</scope>
</reference>
<accession>F4W580</accession>
<sequence>MWVRPCSQTHQIVERKESIPFFCKCCVLTPQHLFKAGGVTSYRRHDSFLRLHVATMVGVCEIRAEPSDNGLTELKRETGQAPRKLFAIPSECELVSKSQLELPAVRHCDCSPRTTNLLGQLLGIYLISWAQLICVPLGNADEPPMSGGVDGTSGPPTIAPLQPNNSPRSPIHQQQRHNR</sequence>
<dbReference type="AlphaFoldDB" id="F4W580"/>
<evidence type="ECO:0000313" key="2">
    <source>
        <dbReference type="EMBL" id="EGI70632.1"/>
    </source>
</evidence>
<evidence type="ECO:0000256" key="1">
    <source>
        <dbReference type="SAM" id="MobiDB-lite"/>
    </source>
</evidence>
<gene>
    <name evidence="2" type="ORF">G5I_00572</name>
</gene>
<organism evidence="3">
    <name type="scientific">Acromyrmex echinatior</name>
    <name type="common">Panamanian leafcutter ant</name>
    <name type="synonym">Acromyrmex octospinosus echinatior</name>
    <dbReference type="NCBI Taxonomy" id="103372"/>
    <lineage>
        <taxon>Eukaryota</taxon>
        <taxon>Metazoa</taxon>
        <taxon>Ecdysozoa</taxon>
        <taxon>Arthropoda</taxon>
        <taxon>Hexapoda</taxon>
        <taxon>Insecta</taxon>
        <taxon>Pterygota</taxon>
        <taxon>Neoptera</taxon>
        <taxon>Endopterygota</taxon>
        <taxon>Hymenoptera</taxon>
        <taxon>Apocrita</taxon>
        <taxon>Aculeata</taxon>
        <taxon>Formicoidea</taxon>
        <taxon>Formicidae</taxon>
        <taxon>Myrmicinae</taxon>
        <taxon>Acromyrmex</taxon>
    </lineage>
</organism>
<dbReference type="EMBL" id="GL887634">
    <property type="protein sequence ID" value="EGI70632.1"/>
    <property type="molecule type" value="Genomic_DNA"/>
</dbReference>
<evidence type="ECO:0000313" key="3">
    <source>
        <dbReference type="Proteomes" id="UP000007755"/>
    </source>
</evidence>